<dbReference type="Proteomes" id="UP000070373">
    <property type="component" value="Unassembled WGS sequence"/>
</dbReference>
<dbReference type="EMBL" id="LHXN01000139">
    <property type="protein sequence ID" value="KXA90825.1"/>
    <property type="molecule type" value="Genomic_DNA"/>
</dbReference>
<organism evidence="10 11">
    <name type="scientific">candidate division MSBL1 archaeon SCGC-AAA259E17</name>
    <dbReference type="NCBI Taxonomy" id="1698263"/>
    <lineage>
        <taxon>Archaea</taxon>
        <taxon>Methanobacteriati</taxon>
        <taxon>Methanobacteriota</taxon>
        <taxon>candidate division MSBL1</taxon>
    </lineage>
</organism>
<evidence type="ECO:0000256" key="5">
    <source>
        <dbReference type="ARBA" id="ARBA00034545"/>
    </source>
</evidence>
<evidence type="ECO:0000256" key="8">
    <source>
        <dbReference type="ARBA" id="ARBA00048428"/>
    </source>
</evidence>
<comment type="catalytic activity">
    <reaction evidence="6">
        <text>arsenic triglutathione + [thioredoxin]-dithiol + S-adenosyl-L-methionine + 2 H2O = methylarsonous acid + [thioredoxin]-disulfide + 3 glutathione + S-adenosyl-L-homocysteine + H(+)</text>
        <dbReference type="Rhea" id="RHEA:69460"/>
        <dbReference type="Rhea" id="RHEA-COMP:10698"/>
        <dbReference type="Rhea" id="RHEA-COMP:10700"/>
        <dbReference type="ChEBI" id="CHEBI:15377"/>
        <dbReference type="ChEBI" id="CHEBI:15378"/>
        <dbReference type="ChEBI" id="CHEBI:17826"/>
        <dbReference type="ChEBI" id="CHEBI:29950"/>
        <dbReference type="ChEBI" id="CHEBI:50058"/>
        <dbReference type="ChEBI" id="CHEBI:57856"/>
        <dbReference type="ChEBI" id="CHEBI:57925"/>
        <dbReference type="ChEBI" id="CHEBI:59789"/>
        <dbReference type="ChEBI" id="CHEBI:183640"/>
        <dbReference type="EC" id="2.1.1.137"/>
    </reaction>
</comment>
<dbReference type="InterPro" id="IPR025714">
    <property type="entry name" value="Methyltranfer_dom"/>
</dbReference>
<gene>
    <name evidence="10" type="ORF">AKJ64_05200</name>
</gene>
<dbReference type="NCBIfam" id="NF008823">
    <property type="entry name" value="PRK11873.1"/>
    <property type="match status" value="1"/>
</dbReference>
<dbReference type="EC" id="2.1.1.137" evidence="4"/>
<comment type="caution">
    <text evidence="10">The sequence shown here is derived from an EMBL/GenBank/DDBJ whole genome shotgun (WGS) entry which is preliminary data.</text>
</comment>
<keyword evidence="11" id="KW-1185">Reference proteome</keyword>
<evidence type="ECO:0000256" key="1">
    <source>
        <dbReference type="ARBA" id="ARBA00022679"/>
    </source>
</evidence>
<proteinExistence type="inferred from homology"/>
<dbReference type="InterPro" id="IPR026669">
    <property type="entry name" value="Arsenite_MeTrfase-like"/>
</dbReference>
<evidence type="ECO:0000313" key="10">
    <source>
        <dbReference type="EMBL" id="KXA90825.1"/>
    </source>
</evidence>
<dbReference type="InterPro" id="IPR029063">
    <property type="entry name" value="SAM-dependent_MTases_sf"/>
</dbReference>
<evidence type="ECO:0000256" key="6">
    <source>
        <dbReference type="ARBA" id="ARBA00047941"/>
    </source>
</evidence>
<protein>
    <recommendedName>
        <fullName evidence="5">Arsenite methyltransferase</fullName>
        <ecNumber evidence="4">2.1.1.137</ecNumber>
    </recommendedName>
</protein>
<evidence type="ECO:0000313" key="11">
    <source>
        <dbReference type="Proteomes" id="UP000070373"/>
    </source>
</evidence>
<dbReference type="PANTHER" id="PTHR43675:SF8">
    <property type="entry name" value="ARSENITE METHYLTRANSFERASE"/>
    <property type="match status" value="1"/>
</dbReference>
<evidence type="ECO:0000256" key="7">
    <source>
        <dbReference type="ARBA" id="ARBA00047943"/>
    </source>
</evidence>
<evidence type="ECO:0000256" key="2">
    <source>
        <dbReference type="ARBA" id="ARBA00022691"/>
    </source>
</evidence>
<name>A0A133U9F8_9EURY</name>
<feature type="domain" description="Methyltransferase" evidence="9">
    <location>
        <begin position="72"/>
        <end position="218"/>
    </location>
</feature>
<dbReference type="CDD" id="cd02440">
    <property type="entry name" value="AdoMet_MTases"/>
    <property type="match status" value="1"/>
</dbReference>
<reference evidence="10 11" key="1">
    <citation type="journal article" date="2016" name="Sci. Rep.">
        <title>Metabolic traits of an uncultured archaeal lineage -MSBL1- from brine pools of the Red Sea.</title>
        <authorList>
            <person name="Mwirichia R."/>
            <person name="Alam I."/>
            <person name="Rashid M."/>
            <person name="Vinu M."/>
            <person name="Ba-Alawi W."/>
            <person name="Anthony Kamau A."/>
            <person name="Kamanda Ngugi D."/>
            <person name="Goker M."/>
            <person name="Klenk H.P."/>
            <person name="Bajic V."/>
            <person name="Stingl U."/>
        </authorList>
    </citation>
    <scope>NUCLEOTIDE SEQUENCE [LARGE SCALE GENOMIC DNA]</scope>
    <source>
        <strain evidence="10">SCGC-AAA259E17</strain>
    </source>
</reference>
<evidence type="ECO:0000259" key="9">
    <source>
        <dbReference type="Pfam" id="PF13847"/>
    </source>
</evidence>
<dbReference type="Pfam" id="PF13847">
    <property type="entry name" value="Methyltransf_31"/>
    <property type="match status" value="1"/>
</dbReference>
<keyword evidence="2" id="KW-0949">S-adenosyl-L-methionine</keyword>
<dbReference type="GO" id="GO:0030791">
    <property type="term" value="F:arsenite methyltransferase activity"/>
    <property type="evidence" value="ECO:0007669"/>
    <property type="project" value="UniProtKB-EC"/>
</dbReference>
<dbReference type="SUPFAM" id="SSF53335">
    <property type="entry name" value="S-adenosyl-L-methionine-dependent methyltransferases"/>
    <property type="match status" value="1"/>
</dbReference>
<dbReference type="PANTHER" id="PTHR43675">
    <property type="entry name" value="ARSENITE METHYLTRANSFERASE"/>
    <property type="match status" value="1"/>
</dbReference>
<keyword evidence="1" id="KW-0808">Transferase</keyword>
<evidence type="ECO:0000256" key="4">
    <source>
        <dbReference type="ARBA" id="ARBA00034521"/>
    </source>
</evidence>
<comment type="similarity">
    <text evidence="3">Belongs to the methyltransferase superfamily. Arsenite methyltransferase family.</text>
</comment>
<accession>A0A133U9F8</accession>
<dbReference type="Gene3D" id="3.40.50.150">
    <property type="entry name" value="Vaccinia Virus protein VP39"/>
    <property type="match status" value="1"/>
</dbReference>
<evidence type="ECO:0000256" key="3">
    <source>
        <dbReference type="ARBA" id="ARBA00034487"/>
    </source>
</evidence>
<comment type="catalytic activity">
    <reaction evidence="7">
        <text>arsenic triglutathione + 2 [thioredoxin]-dithiol + 2 S-adenosyl-L-methionine + H2O = dimethylarsinous acid + 2 [thioredoxin]-disulfide + 3 glutathione + 2 S-adenosyl-L-homocysteine + 2 H(+)</text>
        <dbReference type="Rhea" id="RHEA:69464"/>
        <dbReference type="Rhea" id="RHEA-COMP:10698"/>
        <dbReference type="Rhea" id="RHEA-COMP:10700"/>
        <dbReference type="ChEBI" id="CHEBI:15377"/>
        <dbReference type="ChEBI" id="CHEBI:15378"/>
        <dbReference type="ChEBI" id="CHEBI:23808"/>
        <dbReference type="ChEBI" id="CHEBI:29950"/>
        <dbReference type="ChEBI" id="CHEBI:50058"/>
        <dbReference type="ChEBI" id="CHEBI:57856"/>
        <dbReference type="ChEBI" id="CHEBI:57925"/>
        <dbReference type="ChEBI" id="CHEBI:59789"/>
        <dbReference type="ChEBI" id="CHEBI:183640"/>
        <dbReference type="EC" id="2.1.1.137"/>
    </reaction>
</comment>
<dbReference type="AlphaFoldDB" id="A0A133U9F8"/>
<comment type="catalytic activity">
    <reaction evidence="8">
        <text>arsenic triglutathione + 3 [thioredoxin]-dithiol + 3 S-adenosyl-L-methionine = trimethylarsine + 3 [thioredoxin]-disulfide + 3 glutathione + 3 S-adenosyl-L-homocysteine + 3 H(+)</text>
        <dbReference type="Rhea" id="RHEA:69432"/>
        <dbReference type="Rhea" id="RHEA-COMP:10698"/>
        <dbReference type="Rhea" id="RHEA-COMP:10700"/>
        <dbReference type="ChEBI" id="CHEBI:15378"/>
        <dbReference type="ChEBI" id="CHEBI:27130"/>
        <dbReference type="ChEBI" id="CHEBI:29950"/>
        <dbReference type="ChEBI" id="CHEBI:50058"/>
        <dbReference type="ChEBI" id="CHEBI:57856"/>
        <dbReference type="ChEBI" id="CHEBI:57925"/>
        <dbReference type="ChEBI" id="CHEBI:59789"/>
        <dbReference type="ChEBI" id="CHEBI:183640"/>
        <dbReference type="EC" id="2.1.1.137"/>
    </reaction>
</comment>
<sequence>MKDENLKEFVKDRYSEIARTSDSCCCSTSCSGSSPETRTRQIGYSQGKLEKIPQEAIKGLGCGNPVNYLELEKGEMVLDLGSGLGIDVFLASEKVGPEGRAVGLDASEKMVQRANEIAKRNGYENVEFKHGEIEKIPFEDDTFDAVTSNCVINLSTDKLRTYEEIYRVLRPAGRILISDIVTDGELPEEIRKNPEAWAACIGGAVEREEYLNIIEEAGFEKIDIVSRSTFDSHEELEAEILSLQVRASK</sequence>